<dbReference type="CDD" id="cd00055">
    <property type="entry name" value="EGF_Lam"/>
    <property type="match status" value="1"/>
</dbReference>
<evidence type="ECO:0000256" key="1">
    <source>
        <dbReference type="SAM" id="MobiDB-lite"/>
    </source>
</evidence>
<gene>
    <name evidence="4" type="primary">LOC105904194</name>
</gene>
<dbReference type="InterPro" id="IPR002049">
    <property type="entry name" value="LE_dom"/>
</dbReference>
<dbReference type="AlphaFoldDB" id="A0A8M1KMS1"/>
<dbReference type="KEGG" id="char:105904194"/>
<accession>A0A8M1KMS1</accession>
<dbReference type="Pfam" id="PF00053">
    <property type="entry name" value="EGF_laminin"/>
    <property type="match status" value="1"/>
</dbReference>
<keyword evidence="3" id="KW-1185">Reference proteome</keyword>
<feature type="region of interest" description="Disordered" evidence="1">
    <location>
        <begin position="479"/>
        <end position="500"/>
    </location>
</feature>
<dbReference type="GeneID" id="105904194"/>
<name>A0A8M1KMS1_CLUHA</name>
<dbReference type="PROSITE" id="PS01248">
    <property type="entry name" value="EGF_LAM_1"/>
    <property type="match status" value="1"/>
</dbReference>
<evidence type="ECO:0000313" key="4">
    <source>
        <dbReference type="RefSeq" id="XP_042565356.1"/>
    </source>
</evidence>
<proteinExistence type="predicted"/>
<protein>
    <submittedName>
        <fullName evidence="4">Laminin subunit gamma-3</fullName>
    </submittedName>
</protein>
<feature type="domain" description="Laminin EGF-like" evidence="2">
    <location>
        <begin position="14"/>
        <end position="47"/>
    </location>
</feature>
<evidence type="ECO:0000259" key="2">
    <source>
        <dbReference type="PROSITE" id="PS01248"/>
    </source>
</evidence>
<dbReference type="RefSeq" id="XP_042565356.1">
    <property type="nucleotide sequence ID" value="XM_042709422.1"/>
</dbReference>
<reference evidence="4" key="1">
    <citation type="submission" date="2025-08" db="UniProtKB">
        <authorList>
            <consortium name="RefSeq"/>
        </authorList>
    </citation>
    <scope>IDENTIFICATION</scope>
</reference>
<evidence type="ECO:0000313" key="3">
    <source>
        <dbReference type="Proteomes" id="UP000515152"/>
    </source>
</evidence>
<dbReference type="OrthoDB" id="430826at2759"/>
<organism evidence="3 4">
    <name type="scientific">Clupea harengus</name>
    <name type="common">Atlantic herring</name>
    <dbReference type="NCBI Taxonomy" id="7950"/>
    <lineage>
        <taxon>Eukaryota</taxon>
        <taxon>Metazoa</taxon>
        <taxon>Chordata</taxon>
        <taxon>Craniata</taxon>
        <taxon>Vertebrata</taxon>
        <taxon>Euteleostomi</taxon>
        <taxon>Actinopterygii</taxon>
        <taxon>Neopterygii</taxon>
        <taxon>Teleostei</taxon>
        <taxon>Clupei</taxon>
        <taxon>Clupeiformes</taxon>
        <taxon>Clupeoidei</taxon>
        <taxon>Clupeidae</taxon>
        <taxon>Clupea</taxon>
    </lineage>
</organism>
<dbReference type="Proteomes" id="UP000515152">
    <property type="component" value="Chromosome 12"/>
</dbReference>
<sequence length="500" mass="56658">MGSVSMQCHGNGTCPCRQGFVGYKCDKCELNYFQNRDTHQCEECPVCYSLIRDQAAKLKARMQALEKVLSSITCTSSAGTSILDTSRMKMNMNNTNWRNNLVREHRDEDYLPNSLEDFLAIQEAREAFIRQFTQLETSAQTLELHLRSVAMVMNCSLREEEGGMEREEERERQKNERRTTKECVPLMETYAAVRGVQAQLEQATHDLGNMVIPFSIPKGPNEWNAAVNESHILTESHVEAANRMESMAAEALRVSNQTYTLLLKLLEDNSTQVYIQGLTQRLSDMQQRNLSSQVNQSLEAYLTLTEQQDEAAAILKNLSTNASSLSLPLTESSPNTNQTNETAKDELFLTQVLSLQNRTLELDVLLQSKEELLNKTREELETGIKEGQKNIKTIQEFQQLTDLAEGLKVASLSSVVKAKEVESEASSLRRNLEGMQKEWPRKQAQTKAAVRKARVVEERVLTEAKKKTKIAERVVQAAVKKRHASQHHRHPGGGHRQHRL</sequence>